<protein>
    <submittedName>
        <fullName evidence="1">Uncharacterized protein</fullName>
    </submittedName>
</protein>
<keyword evidence="2" id="KW-1185">Reference proteome</keyword>
<feature type="non-terminal residue" evidence="1">
    <location>
        <position position="164"/>
    </location>
</feature>
<evidence type="ECO:0000313" key="1">
    <source>
        <dbReference type="EMBL" id="KAG0433246.1"/>
    </source>
</evidence>
<reference evidence="1 2" key="1">
    <citation type="journal article" date="2020" name="Cell">
        <title>Large-Scale Comparative Analyses of Tick Genomes Elucidate Their Genetic Diversity and Vector Capacities.</title>
        <authorList>
            <consortium name="Tick Genome and Microbiome Consortium (TIGMIC)"/>
            <person name="Jia N."/>
            <person name="Wang J."/>
            <person name="Shi W."/>
            <person name="Du L."/>
            <person name="Sun Y."/>
            <person name="Zhan W."/>
            <person name="Jiang J.F."/>
            <person name="Wang Q."/>
            <person name="Zhang B."/>
            <person name="Ji P."/>
            <person name="Bell-Sakyi L."/>
            <person name="Cui X.M."/>
            <person name="Yuan T.T."/>
            <person name="Jiang B.G."/>
            <person name="Yang W.F."/>
            <person name="Lam T.T."/>
            <person name="Chang Q.C."/>
            <person name="Ding S.J."/>
            <person name="Wang X.J."/>
            <person name="Zhu J.G."/>
            <person name="Ruan X.D."/>
            <person name="Zhao L."/>
            <person name="Wei J.T."/>
            <person name="Ye R.Z."/>
            <person name="Que T.C."/>
            <person name="Du C.H."/>
            <person name="Zhou Y.H."/>
            <person name="Cheng J.X."/>
            <person name="Dai P.F."/>
            <person name="Guo W.B."/>
            <person name="Han X.H."/>
            <person name="Huang E.J."/>
            <person name="Li L.F."/>
            <person name="Wei W."/>
            <person name="Gao Y.C."/>
            <person name="Liu J.Z."/>
            <person name="Shao H.Z."/>
            <person name="Wang X."/>
            <person name="Wang C.C."/>
            <person name="Yang T.C."/>
            <person name="Huo Q.B."/>
            <person name="Li W."/>
            <person name="Chen H.Y."/>
            <person name="Chen S.E."/>
            <person name="Zhou L.G."/>
            <person name="Ni X.B."/>
            <person name="Tian J.H."/>
            <person name="Sheng Y."/>
            <person name="Liu T."/>
            <person name="Pan Y.S."/>
            <person name="Xia L.Y."/>
            <person name="Li J."/>
            <person name="Zhao F."/>
            <person name="Cao W.C."/>
        </authorList>
    </citation>
    <scope>NUCLEOTIDE SEQUENCE [LARGE SCALE GENOMIC DNA]</scope>
    <source>
        <strain evidence="1">Iper-2018</strain>
    </source>
</reference>
<evidence type="ECO:0000313" key="2">
    <source>
        <dbReference type="Proteomes" id="UP000805193"/>
    </source>
</evidence>
<dbReference type="EMBL" id="JABSTQ010009073">
    <property type="protein sequence ID" value="KAG0433246.1"/>
    <property type="molecule type" value="Genomic_DNA"/>
</dbReference>
<comment type="caution">
    <text evidence="1">The sequence shown here is derived from an EMBL/GenBank/DDBJ whole genome shotgun (WGS) entry which is preliminary data.</text>
</comment>
<accession>A0AC60QGD4</accession>
<proteinExistence type="predicted"/>
<name>A0AC60QGD4_IXOPE</name>
<dbReference type="Proteomes" id="UP000805193">
    <property type="component" value="Unassembled WGS sequence"/>
</dbReference>
<sequence>MKASQGLAALSKNNGEGLLGVSSVHRLEDDVVDAHDDKDGDVLVKESLLSTAPGSPFPLHELSSPFGISDRCKTGLSESGCNVRRVAPPGRVNGPVVRAVVVISAFRSSVSRVTGQRGPGNCPRWSPCTVQRHIQKTPVLRALAVRHCRRGSCSPTGLLLLHQL</sequence>
<gene>
    <name evidence="1" type="ORF">HPB47_020097</name>
</gene>
<organism evidence="1 2">
    <name type="scientific">Ixodes persulcatus</name>
    <name type="common">Taiga tick</name>
    <dbReference type="NCBI Taxonomy" id="34615"/>
    <lineage>
        <taxon>Eukaryota</taxon>
        <taxon>Metazoa</taxon>
        <taxon>Ecdysozoa</taxon>
        <taxon>Arthropoda</taxon>
        <taxon>Chelicerata</taxon>
        <taxon>Arachnida</taxon>
        <taxon>Acari</taxon>
        <taxon>Parasitiformes</taxon>
        <taxon>Ixodida</taxon>
        <taxon>Ixodoidea</taxon>
        <taxon>Ixodidae</taxon>
        <taxon>Ixodinae</taxon>
        <taxon>Ixodes</taxon>
    </lineage>
</organism>